<name>A0A7M5XGI2_9CNID</name>
<feature type="compositionally biased region" description="Acidic residues" evidence="5">
    <location>
        <begin position="173"/>
        <end position="191"/>
    </location>
</feature>
<feature type="compositionally biased region" description="Acidic residues" evidence="5">
    <location>
        <begin position="204"/>
        <end position="215"/>
    </location>
</feature>
<feature type="region of interest" description="Disordered" evidence="5">
    <location>
        <begin position="27"/>
        <end position="47"/>
    </location>
</feature>
<dbReference type="GO" id="GO:0005666">
    <property type="term" value="C:RNA polymerase III complex"/>
    <property type="evidence" value="ECO:0007669"/>
    <property type="project" value="UniProtKB-UniRule"/>
</dbReference>
<comment type="subcellular location">
    <subcellularLocation>
        <location evidence="1 4">Nucleus</location>
    </subcellularLocation>
</comment>
<dbReference type="GO" id="GO:0006383">
    <property type="term" value="P:transcription by RNA polymerase III"/>
    <property type="evidence" value="ECO:0007669"/>
    <property type="project" value="UniProtKB-UniRule"/>
</dbReference>
<feature type="compositionally biased region" description="Basic and acidic residues" evidence="5">
    <location>
        <begin position="157"/>
        <end position="172"/>
    </location>
</feature>
<keyword evidence="7" id="KW-1185">Reference proteome</keyword>
<sequence>MAGRGGKGRGKASMSFDVSRLGFSAGEGLPKANIQPPPLYPPLNQRPTPLLSTEVDEYLLALSQEYRGSIRDSPFYLKPKTIKRDIVRYTDRYKQNQAKGDATETWTPDWNFIPGELKPAKVRKLSKRGAKVNVSSSTKLPNTAVDGKEVLKRLEVLEKTGGDKGATEGTKEDEQEVVYEEDDDFEEENDYNFDYYNDGGDKYGDDEDGEEGPVY</sequence>
<comment type="function">
    <text evidence="4">DNA-dependent RNA polymerase catalyzes the transcription of DNA into RNA using the four ribonucleoside triphosphates as substrates. Specific peripheric component of RNA polymerase III which synthesizes small RNAs, such as 5S rRNA and tRNAs.</text>
</comment>
<dbReference type="Proteomes" id="UP000594262">
    <property type="component" value="Unplaced"/>
</dbReference>
<dbReference type="PIRSF" id="PIRSF000777">
    <property type="entry name" value="RNA_polIII_C31"/>
    <property type="match status" value="1"/>
</dbReference>
<evidence type="ECO:0000256" key="3">
    <source>
        <dbReference type="ARBA" id="ARBA00023242"/>
    </source>
</evidence>
<dbReference type="AlphaFoldDB" id="A0A7M5XGI2"/>
<organism evidence="6 7">
    <name type="scientific">Clytia hemisphaerica</name>
    <dbReference type="NCBI Taxonomy" id="252671"/>
    <lineage>
        <taxon>Eukaryota</taxon>
        <taxon>Metazoa</taxon>
        <taxon>Cnidaria</taxon>
        <taxon>Hydrozoa</taxon>
        <taxon>Hydroidolina</taxon>
        <taxon>Leptothecata</taxon>
        <taxon>Obeliida</taxon>
        <taxon>Clytiidae</taxon>
        <taxon>Clytia</taxon>
    </lineage>
</organism>
<dbReference type="RefSeq" id="XP_066936380.1">
    <property type="nucleotide sequence ID" value="XM_067080279.1"/>
</dbReference>
<keyword evidence="3 4" id="KW-0539">Nucleus</keyword>
<reference evidence="6" key="1">
    <citation type="submission" date="2021-01" db="UniProtKB">
        <authorList>
            <consortium name="EnsemblMetazoa"/>
        </authorList>
    </citation>
    <scope>IDENTIFICATION</scope>
</reference>
<evidence type="ECO:0000256" key="4">
    <source>
        <dbReference type="PIRNR" id="PIRNR000777"/>
    </source>
</evidence>
<feature type="region of interest" description="Disordered" evidence="5">
    <location>
        <begin position="157"/>
        <end position="215"/>
    </location>
</feature>
<evidence type="ECO:0000256" key="5">
    <source>
        <dbReference type="SAM" id="MobiDB-lite"/>
    </source>
</evidence>
<proteinExistence type="inferred from homology"/>
<evidence type="ECO:0000313" key="7">
    <source>
        <dbReference type="Proteomes" id="UP000594262"/>
    </source>
</evidence>
<protein>
    <recommendedName>
        <fullName evidence="4">DNA-directed RNA polymerase III subunit</fullName>
    </recommendedName>
</protein>
<dbReference type="PANTHER" id="PTHR15367:SF2">
    <property type="entry name" value="DNA-DIRECTED RNA POLYMERASE III SUBUNIT"/>
    <property type="match status" value="1"/>
</dbReference>
<dbReference type="OrthoDB" id="5377312at2759"/>
<evidence type="ECO:0000313" key="6">
    <source>
        <dbReference type="EnsemblMetazoa" id="CLYHEMP022920.1"/>
    </source>
</evidence>
<accession>A0A7M5XGI2</accession>
<comment type="similarity">
    <text evidence="2 4">Belongs to the eukaryotic RPC7 RNA polymerase subunit family.</text>
</comment>
<dbReference type="PANTHER" id="PTHR15367">
    <property type="entry name" value="DNA-DIRECTED RNA POLYMERASE III"/>
    <property type="match status" value="1"/>
</dbReference>
<dbReference type="EnsemblMetazoa" id="CLYHEMT022920.1">
    <property type="protein sequence ID" value="CLYHEMP022920.1"/>
    <property type="gene ID" value="CLYHEMG022920"/>
</dbReference>
<evidence type="ECO:0000256" key="2">
    <source>
        <dbReference type="ARBA" id="ARBA00008352"/>
    </source>
</evidence>
<comment type="subunit">
    <text evidence="4">Component of the RNA polymerase III (Pol III) complex.</text>
</comment>
<dbReference type="GeneID" id="136824115"/>
<dbReference type="InterPro" id="IPR024661">
    <property type="entry name" value="RNA_pol_III_Rpc31"/>
</dbReference>
<evidence type="ECO:0000256" key="1">
    <source>
        <dbReference type="ARBA" id="ARBA00004123"/>
    </source>
</evidence>
<dbReference type="Pfam" id="PF11705">
    <property type="entry name" value="RNA_pol_3_Rpc31"/>
    <property type="match status" value="1"/>
</dbReference>